<keyword evidence="3" id="KW-1185">Reference proteome</keyword>
<organism evidence="2 3">
    <name type="scientific">Mycoplasma zalophi</name>
    <dbReference type="NCBI Taxonomy" id="191287"/>
    <lineage>
        <taxon>Bacteria</taxon>
        <taxon>Bacillati</taxon>
        <taxon>Mycoplasmatota</taxon>
        <taxon>Mollicutes</taxon>
        <taxon>Mycoplasmataceae</taxon>
        <taxon>Mycoplasma</taxon>
    </lineage>
</organism>
<dbReference type="PROSITE" id="PS50126">
    <property type="entry name" value="S1"/>
    <property type="match status" value="1"/>
</dbReference>
<evidence type="ECO:0000259" key="1">
    <source>
        <dbReference type="PROSITE" id="PS50126"/>
    </source>
</evidence>
<comment type="caution">
    <text evidence="2">The sequence shown here is derived from an EMBL/GenBank/DDBJ whole genome shotgun (WGS) entry which is preliminary data.</text>
</comment>
<reference evidence="2" key="1">
    <citation type="submission" date="2021-06" db="EMBL/GenBank/DDBJ databases">
        <title>Novel Mycoplasma species detected in California sea lions (Zalophus californianus) from the USA.</title>
        <authorList>
            <person name="Volokhov D.V."/>
            <person name="Furtak V.A."/>
            <person name="Zagorodnyaya T.A."/>
        </authorList>
    </citation>
    <scope>NUCLEOTIDE SEQUENCE [LARGE SCALE GENOMIC DNA]</scope>
    <source>
        <strain evidence="2">CSL 5346</strain>
    </source>
</reference>
<protein>
    <recommendedName>
        <fullName evidence="1">S1 motif domain-containing protein</fullName>
    </recommendedName>
</protein>
<dbReference type="EMBL" id="JAHMHH010000001">
    <property type="protein sequence ID" value="MBU4692254.1"/>
    <property type="molecule type" value="Genomic_DNA"/>
</dbReference>
<name>A0ABS6DPK7_9MOLU</name>
<dbReference type="RefSeq" id="WP_216488665.1">
    <property type="nucleotide sequence ID" value="NZ_JAHMHH010000001.1"/>
</dbReference>
<dbReference type="SMART" id="SM00316">
    <property type="entry name" value="S1"/>
    <property type="match status" value="1"/>
</dbReference>
<evidence type="ECO:0000313" key="3">
    <source>
        <dbReference type="Proteomes" id="UP000718793"/>
    </source>
</evidence>
<evidence type="ECO:0000313" key="2">
    <source>
        <dbReference type="EMBL" id="MBU4692254.1"/>
    </source>
</evidence>
<dbReference type="InterPro" id="IPR003029">
    <property type="entry name" value="S1_domain"/>
</dbReference>
<sequence>MNIDIVNKVVQVKVTKIYRSFVLLENQNKQTFRLNLKDVSDYYIGDLEDIFRIGEEICVFVKEYNEAKNNYIISFKNIHPKFLRNPFEFEFNRKSSFEKLLKFTKRKIKNDW</sequence>
<gene>
    <name evidence="2" type="ORF">KQ875_01420</name>
</gene>
<dbReference type="Proteomes" id="UP000718793">
    <property type="component" value="Unassembled WGS sequence"/>
</dbReference>
<accession>A0ABS6DPK7</accession>
<feature type="domain" description="S1 motif" evidence="1">
    <location>
        <begin position="7"/>
        <end position="76"/>
    </location>
</feature>
<proteinExistence type="predicted"/>